<evidence type="ECO:0000256" key="4">
    <source>
        <dbReference type="ARBA" id="ARBA00023163"/>
    </source>
</evidence>
<dbReference type="Pfam" id="PF12833">
    <property type="entry name" value="HTH_18"/>
    <property type="match status" value="1"/>
</dbReference>
<reference evidence="6 7" key="1">
    <citation type="submission" date="2014-11" db="EMBL/GenBank/DDBJ databases">
        <title>Pan-genome of Gallibacterium spp.</title>
        <authorList>
            <person name="Kudirkiene E."/>
            <person name="Bojesen A.M."/>
        </authorList>
    </citation>
    <scope>NUCLEOTIDE SEQUENCE [LARGE SCALE GENOMIC DNA]</scope>
    <source>
        <strain evidence="6 7">F151</strain>
    </source>
</reference>
<evidence type="ECO:0000256" key="1">
    <source>
        <dbReference type="ARBA" id="ARBA00023015"/>
    </source>
</evidence>
<sequence>MTLLDGAKNQAINIDINQTYGAPKDGSQIHYESFEKLRIFYGQFSKLHFHDRYFQLHYLTKGAIYLQLSENIYSLKAPCFILTSPSVPHSFYTELDTVGHVLTIPQQFIWDLLRSIQQNNNYFQPLCIELAVDSSETKEIENILDKIVEEYEDSRPEKHTMLRLYAKILFINIARLKEKNLQTAEKLPIKGGDIDLFNQFNQLIEQNFRKNWVISEYLTHLCISESRLNVLCKKFSGLSPKQIIIERQLQEARYQLMFTQDSISKIAYDLGFSDPAYFSRYFQARVGVSPKRFRDRDHTS</sequence>
<keyword evidence="1" id="KW-0805">Transcription regulation</keyword>
<comment type="caution">
    <text evidence="6">The sequence shown here is derived from an EMBL/GenBank/DDBJ whole genome shotgun (WGS) entry which is preliminary data.</text>
</comment>
<dbReference type="InterPro" id="IPR003313">
    <property type="entry name" value="AraC-bd"/>
</dbReference>
<dbReference type="PROSITE" id="PS00041">
    <property type="entry name" value="HTH_ARAC_FAMILY_1"/>
    <property type="match status" value="1"/>
</dbReference>
<dbReference type="Gene3D" id="1.10.10.60">
    <property type="entry name" value="Homeodomain-like"/>
    <property type="match status" value="1"/>
</dbReference>
<dbReference type="PATRIC" id="fig|505345.7.peg.1199"/>
<dbReference type="NCBIfam" id="TIGR02297">
    <property type="entry name" value="HpaA"/>
    <property type="match status" value="1"/>
</dbReference>
<evidence type="ECO:0000259" key="5">
    <source>
        <dbReference type="PROSITE" id="PS01124"/>
    </source>
</evidence>
<dbReference type="SUPFAM" id="SSF46689">
    <property type="entry name" value="Homeodomain-like"/>
    <property type="match status" value="1"/>
</dbReference>
<gene>
    <name evidence="6" type="ORF">QV01_06060</name>
</gene>
<feature type="domain" description="HTH araC/xylS-type" evidence="5">
    <location>
        <begin position="198"/>
        <end position="296"/>
    </location>
</feature>
<evidence type="ECO:0000256" key="3">
    <source>
        <dbReference type="ARBA" id="ARBA00023159"/>
    </source>
</evidence>
<dbReference type="InterPro" id="IPR037923">
    <property type="entry name" value="HTH-like"/>
</dbReference>
<dbReference type="Gene3D" id="2.60.120.10">
    <property type="entry name" value="Jelly Rolls"/>
    <property type="match status" value="1"/>
</dbReference>
<dbReference type="Pfam" id="PF02311">
    <property type="entry name" value="AraC_binding"/>
    <property type="match status" value="1"/>
</dbReference>
<keyword evidence="4" id="KW-0804">Transcription</keyword>
<keyword evidence="2" id="KW-0238">DNA-binding</keyword>
<accession>A0A1A7NR09</accession>
<dbReference type="InterPro" id="IPR014710">
    <property type="entry name" value="RmlC-like_jellyroll"/>
</dbReference>
<evidence type="ECO:0000313" key="7">
    <source>
        <dbReference type="Proteomes" id="UP000243558"/>
    </source>
</evidence>
<dbReference type="PANTHER" id="PTHR43280:SF19">
    <property type="entry name" value="4-HYDROXYPHENYLACETATE CATABOLISM PROTEIN"/>
    <property type="match status" value="1"/>
</dbReference>
<dbReference type="AlphaFoldDB" id="A0A1A7NR09"/>
<dbReference type="SUPFAM" id="SSF51215">
    <property type="entry name" value="Regulatory protein AraC"/>
    <property type="match status" value="1"/>
</dbReference>
<organism evidence="6 7">
    <name type="scientific">Gallibacterium genomosp. 3</name>
    <dbReference type="NCBI Taxonomy" id="505345"/>
    <lineage>
        <taxon>Bacteria</taxon>
        <taxon>Pseudomonadati</taxon>
        <taxon>Pseudomonadota</taxon>
        <taxon>Gammaproteobacteria</taxon>
        <taxon>Pasteurellales</taxon>
        <taxon>Pasteurellaceae</taxon>
        <taxon>Gallibacterium</taxon>
    </lineage>
</organism>
<dbReference type="InterPro" id="IPR018060">
    <property type="entry name" value="HTH_AraC"/>
</dbReference>
<dbReference type="GO" id="GO:0003700">
    <property type="term" value="F:DNA-binding transcription factor activity"/>
    <property type="evidence" value="ECO:0007669"/>
    <property type="project" value="InterPro"/>
</dbReference>
<dbReference type="InterPro" id="IPR020449">
    <property type="entry name" value="Tscrpt_reg_AraC-type_HTH"/>
</dbReference>
<dbReference type="Proteomes" id="UP000243558">
    <property type="component" value="Unassembled WGS sequence"/>
</dbReference>
<dbReference type="PANTHER" id="PTHR43280">
    <property type="entry name" value="ARAC-FAMILY TRANSCRIPTIONAL REGULATOR"/>
    <property type="match status" value="1"/>
</dbReference>
<keyword evidence="3" id="KW-0010">Activator</keyword>
<dbReference type="InterPro" id="IPR011983">
    <property type="entry name" value="HpaA_TReg"/>
</dbReference>
<evidence type="ECO:0000313" key="6">
    <source>
        <dbReference type="EMBL" id="OBW92068.1"/>
    </source>
</evidence>
<dbReference type="PRINTS" id="PR00032">
    <property type="entry name" value="HTHARAC"/>
</dbReference>
<dbReference type="SMART" id="SM00342">
    <property type="entry name" value="HTH_ARAC"/>
    <property type="match status" value="1"/>
</dbReference>
<dbReference type="InterPro" id="IPR018062">
    <property type="entry name" value="HTH_AraC-typ_CS"/>
</dbReference>
<dbReference type="PROSITE" id="PS01124">
    <property type="entry name" value="HTH_ARAC_FAMILY_2"/>
    <property type="match status" value="1"/>
</dbReference>
<protein>
    <submittedName>
        <fullName evidence="6">Cupin</fullName>
    </submittedName>
</protein>
<keyword evidence="7" id="KW-1185">Reference proteome</keyword>
<dbReference type="GO" id="GO:0043565">
    <property type="term" value="F:sequence-specific DNA binding"/>
    <property type="evidence" value="ECO:0007669"/>
    <property type="project" value="InterPro"/>
</dbReference>
<dbReference type="EMBL" id="JTJM01000025">
    <property type="protein sequence ID" value="OBW92068.1"/>
    <property type="molecule type" value="Genomic_DNA"/>
</dbReference>
<evidence type="ECO:0000256" key="2">
    <source>
        <dbReference type="ARBA" id="ARBA00023125"/>
    </source>
</evidence>
<dbReference type="InterPro" id="IPR009057">
    <property type="entry name" value="Homeodomain-like_sf"/>
</dbReference>
<name>A0A1A7NR09_9PAST</name>
<proteinExistence type="predicted"/>